<dbReference type="AlphaFoldDB" id="A0A9K3GN51"/>
<accession>A0A9K3GN51</accession>
<feature type="compositionally biased region" description="Polar residues" evidence="1">
    <location>
        <begin position="11"/>
        <end position="21"/>
    </location>
</feature>
<evidence type="ECO:0000256" key="1">
    <source>
        <dbReference type="SAM" id="MobiDB-lite"/>
    </source>
</evidence>
<proteinExistence type="predicted"/>
<evidence type="ECO:0000313" key="3">
    <source>
        <dbReference type="Proteomes" id="UP000265618"/>
    </source>
</evidence>
<reference evidence="2 3" key="1">
    <citation type="journal article" date="2018" name="PLoS ONE">
        <title>The draft genome of Kipferlia bialata reveals reductive genome evolution in fornicate parasites.</title>
        <authorList>
            <person name="Tanifuji G."/>
            <person name="Takabayashi S."/>
            <person name="Kume K."/>
            <person name="Takagi M."/>
            <person name="Nakayama T."/>
            <person name="Kamikawa R."/>
            <person name="Inagaki Y."/>
            <person name="Hashimoto T."/>
        </authorList>
    </citation>
    <scope>NUCLEOTIDE SEQUENCE [LARGE SCALE GENOMIC DNA]</scope>
    <source>
        <strain evidence="2">NY0173</strain>
    </source>
</reference>
<protein>
    <submittedName>
        <fullName evidence="2">Uncharacterized protein</fullName>
    </submittedName>
</protein>
<comment type="caution">
    <text evidence="2">The sequence shown here is derived from an EMBL/GenBank/DDBJ whole genome shotgun (WGS) entry which is preliminary data.</text>
</comment>
<organism evidence="2 3">
    <name type="scientific">Kipferlia bialata</name>
    <dbReference type="NCBI Taxonomy" id="797122"/>
    <lineage>
        <taxon>Eukaryota</taxon>
        <taxon>Metamonada</taxon>
        <taxon>Carpediemonas-like organisms</taxon>
        <taxon>Kipferlia</taxon>
    </lineage>
</organism>
<evidence type="ECO:0000313" key="2">
    <source>
        <dbReference type="EMBL" id="GIQ88843.1"/>
    </source>
</evidence>
<gene>
    <name evidence="2" type="ORF">KIPB_011183</name>
</gene>
<name>A0A9K3GN51_9EUKA</name>
<dbReference type="Proteomes" id="UP000265618">
    <property type="component" value="Unassembled WGS sequence"/>
</dbReference>
<dbReference type="EMBL" id="BDIP01004443">
    <property type="protein sequence ID" value="GIQ88843.1"/>
    <property type="molecule type" value="Genomic_DNA"/>
</dbReference>
<keyword evidence="3" id="KW-1185">Reference proteome</keyword>
<sequence>MKRDLSDLRTAVQQNTTQQEARSIARALNSRGLERLSALPDNKGDIPGTFPPSVLALAQLSGKPLIALLTGYELPVAKGWNKDDTNRKTLARFIGVKF</sequence>
<feature type="region of interest" description="Disordered" evidence="1">
    <location>
        <begin position="1"/>
        <end position="22"/>
    </location>
</feature>